<sequence>MDQEHAGTEPATVGRYRVTGELGVGPMGRVLIGVDEAGRQAAVRVVHPQLAAEPGFRDRFRHEVQVAATAPAWFVAPVLDADPDADPPWLAIAYVEGPPLHVFVAQHGPLGRQGTVALAVRLAEGLAALHGAGLVHRDLKPSNVVLAADGPRLVDFGIARAGDGTPFARGPVMGAPAFLSPELVAGVRDVGPASDIFSFGSVIGFAAAGRSPFADSSP</sequence>
<dbReference type="PANTHER" id="PTHR43289">
    <property type="entry name" value="MITOGEN-ACTIVATED PROTEIN KINASE KINASE KINASE 20-RELATED"/>
    <property type="match status" value="1"/>
</dbReference>
<dbReference type="InterPro" id="IPR008271">
    <property type="entry name" value="Ser/Thr_kinase_AS"/>
</dbReference>
<dbReference type="SUPFAM" id="SSF56112">
    <property type="entry name" value="Protein kinase-like (PK-like)"/>
    <property type="match status" value="1"/>
</dbReference>
<dbReference type="PROSITE" id="PS50011">
    <property type="entry name" value="PROTEIN_KINASE_DOM"/>
    <property type="match status" value="1"/>
</dbReference>
<evidence type="ECO:0000256" key="4">
    <source>
        <dbReference type="ARBA" id="ARBA00022840"/>
    </source>
</evidence>
<dbReference type="PANTHER" id="PTHR43289:SF34">
    <property type="entry name" value="SERINE_THREONINE-PROTEIN KINASE YBDM-RELATED"/>
    <property type="match status" value="1"/>
</dbReference>
<keyword evidence="2" id="KW-0547">Nucleotide-binding</keyword>
<dbReference type="Pfam" id="PF00069">
    <property type="entry name" value="Pkinase"/>
    <property type="match status" value="1"/>
</dbReference>
<proteinExistence type="predicted"/>
<dbReference type="Gene3D" id="1.10.510.10">
    <property type="entry name" value="Transferase(Phosphotransferase) domain 1"/>
    <property type="match status" value="1"/>
</dbReference>
<keyword evidence="4" id="KW-0067">ATP-binding</keyword>
<keyword evidence="7" id="KW-1185">Reference proteome</keyword>
<comment type="caution">
    <text evidence="6">The sequence shown here is derived from an EMBL/GenBank/DDBJ whole genome shotgun (WGS) entry which is preliminary data.</text>
</comment>
<dbReference type="InterPro" id="IPR000719">
    <property type="entry name" value="Prot_kinase_dom"/>
</dbReference>
<evidence type="ECO:0000259" key="5">
    <source>
        <dbReference type="PROSITE" id="PS50011"/>
    </source>
</evidence>
<dbReference type="RefSeq" id="WP_379659733.1">
    <property type="nucleotide sequence ID" value="NZ_JBHUCP010000006.1"/>
</dbReference>
<dbReference type="Proteomes" id="UP001597145">
    <property type="component" value="Unassembled WGS sequence"/>
</dbReference>
<feature type="non-terminal residue" evidence="6">
    <location>
        <position position="218"/>
    </location>
</feature>
<dbReference type="SMART" id="SM00220">
    <property type="entry name" value="S_TKc"/>
    <property type="match status" value="1"/>
</dbReference>
<gene>
    <name evidence="6" type="ORF">ACFSCY_10820</name>
</gene>
<dbReference type="EMBL" id="JBHUCP010000006">
    <property type="protein sequence ID" value="MFD1529935.1"/>
    <property type="molecule type" value="Genomic_DNA"/>
</dbReference>
<name>A0ABW4FH24_9PSEU</name>
<dbReference type="PROSITE" id="PS00108">
    <property type="entry name" value="PROTEIN_KINASE_ST"/>
    <property type="match status" value="1"/>
</dbReference>
<feature type="domain" description="Protein kinase" evidence="5">
    <location>
        <begin position="16"/>
        <end position="218"/>
    </location>
</feature>
<keyword evidence="3 6" id="KW-0418">Kinase</keyword>
<accession>A0ABW4FH24</accession>
<keyword evidence="1 6" id="KW-0808">Transferase</keyword>
<protein>
    <submittedName>
        <fullName evidence="6">Serine/threonine-protein kinase</fullName>
        <ecNumber evidence="6">2.7.11.1</ecNumber>
    </submittedName>
</protein>
<evidence type="ECO:0000313" key="6">
    <source>
        <dbReference type="EMBL" id="MFD1529935.1"/>
    </source>
</evidence>
<evidence type="ECO:0000256" key="3">
    <source>
        <dbReference type="ARBA" id="ARBA00022777"/>
    </source>
</evidence>
<dbReference type="GO" id="GO:0004674">
    <property type="term" value="F:protein serine/threonine kinase activity"/>
    <property type="evidence" value="ECO:0007669"/>
    <property type="project" value="UniProtKB-EC"/>
</dbReference>
<reference evidence="7" key="1">
    <citation type="journal article" date="2019" name="Int. J. Syst. Evol. Microbiol.">
        <title>The Global Catalogue of Microorganisms (GCM) 10K type strain sequencing project: providing services to taxonomists for standard genome sequencing and annotation.</title>
        <authorList>
            <consortium name="The Broad Institute Genomics Platform"/>
            <consortium name="The Broad Institute Genome Sequencing Center for Infectious Disease"/>
            <person name="Wu L."/>
            <person name="Ma J."/>
        </authorList>
    </citation>
    <scope>NUCLEOTIDE SEQUENCE [LARGE SCALE GENOMIC DNA]</scope>
    <source>
        <strain evidence="7">JCM 12165</strain>
    </source>
</reference>
<dbReference type="CDD" id="cd14014">
    <property type="entry name" value="STKc_PknB_like"/>
    <property type="match status" value="1"/>
</dbReference>
<evidence type="ECO:0000256" key="2">
    <source>
        <dbReference type="ARBA" id="ARBA00022741"/>
    </source>
</evidence>
<dbReference type="InterPro" id="IPR011009">
    <property type="entry name" value="Kinase-like_dom_sf"/>
</dbReference>
<organism evidence="6 7">
    <name type="scientific">Pseudonocardia aurantiaca</name>
    <dbReference type="NCBI Taxonomy" id="75290"/>
    <lineage>
        <taxon>Bacteria</taxon>
        <taxon>Bacillati</taxon>
        <taxon>Actinomycetota</taxon>
        <taxon>Actinomycetes</taxon>
        <taxon>Pseudonocardiales</taxon>
        <taxon>Pseudonocardiaceae</taxon>
        <taxon>Pseudonocardia</taxon>
    </lineage>
</organism>
<evidence type="ECO:0000256" key="1">
    <source>
        <dbReference type="ARBA" id="ARBA00022679"/>
    </source>
</evidence>
<dbReference type="Gene3D" id="3.30.200.20">
    <property type="entry name" value="Phosphorylase Kinase, domain 1"/>
    <property type="match status" value="1"/>
</dbReference>
<dbReference type="EC" id="2.7.11.1" evidence="6"/>
<evidence type="ECO:0000313" key="7">
    <source>
        <dbReference type="Proteomes" id="UP001597145"/>
    </source>
</evidence>